<accession>A0A0A3XR31</accession>
<sequence>MAPASSSGIPDALARYLDGTELLTKTQALRLSTVDADGWPHAALLSAGDMLVTPSGRIRLALFPQSSMTSNLERDGRLAIALSLDGGMCELRLRCRRLAHSSPEVPLAFFEAEAETVRHHVAPYATVTTGVTFALHDPGAVLPRWQRQIAALRSA</sequence>
<dbReference type="Gene3D" id="2.30.110.10">
    <property type="entry name" value="Electron Transport, Fmn-binding Protein, Chain A"/>
    <property type="match status" value="1"/>
</dbReference>
<dbReference type="EMBL" id="JRPN01000025">
    <property type="protein sequence ID" value="KGT75586.1"/>
    <property type="molecule type" value="Genomic_DNA"/>
</dbReference>
<dbReference type="InterPro" id="IPR012349">
    <property type="entry name" value="Split_barrel_FMN-bd"/>
</dbReference>
<dbReference type="Proteomes" id="UP000030377">
    <property type="component" value="Unassembled WGS sequence"/>
</dbReference>
<dbReference type="AlphaFoldDB" id="A0A0A3XR31"/>
<evidence type="ECO:0000313" key="1">
    <source>
        <dbReference type="EMBL" id="KGT75586.1"/>
    </source>
</evidence>
<evidence type="ECO:0000313" key="2">
    <source>
        <dbReference type="Proteomes" id="UP000030377"/>
    </source>
</evidence>
<dbReference type="SUPFAM" id="SSF50475">
    <property type="entry name" value="FMN-binding split barrel"/>
    <property type="match status" value="1"/>
</dbReference>
<name>A0A0A3XR31_BRAJP</name>
<organism evidence="1 2">
    <name type="scientific">Bradyrhizobium japonicum</name>
    <dbReference type="NCBI Taxonomy" id="375"/>
    <lineage>
        <taxon>Bacteria</taxon>
        <taxon>Pseudomonadati</taxon>
        <taxon>Pseudomonadota</taxon>
        <taxon>Alphaproteobacteria</taxon>
        <taxon>Hyphomicrobiales</taxon>
        <taxon>Nitrobacteraceae</taxon>
        <taxon>Bradyrhizobium</taxon>
    </lineage>
</organism>
<comment type="caution">
    <text evidence="1">The sequence shown here is derived from an EMBL/GenBank/DDBJ whole genome shotgun (WGS) entry which is preliminary data.</text>
</comment>
<proteinExistence type="predicted"/>
<protein>
    <recommendedName>
        <fullName evidence="3">Pyridoxamine 5-phosphate oxidase</fullName>
    </recommendedName>
</protein>
<reference evidence="1 2" key="1">
    <citation type="submission" date="2014-09" db="EMBL/GenBank/DDBJ databases">
        <title>Draft genome of Bradyrhizobium japonicum Is-34.</title>
        <authorList>
            <person name="Tsurumaru H."/>
            <person name="Yamakawa T."/>
            <person name="Hashimoto S."/>
            <person name="Okizaki K."/>
            <person name="Kanesaki Y."/>
            <person name="Yoshikawa H."/>
            <person name="Yajima S."/>
        </authorList>
    </citation>
    <scope>NUCLEOTIDE SEQUENCE [LARGE SCALE GENOMIC DNA]</scope>
    <source>
        <strain evidence="1 2">Is-34</strain>
    </source>
</reference>
<evidence type="ECO:0008006" key="3">
    <source>
        <dbReference type="Google" id="ProtNLM"/>
    </source>
</evidence>
<gene>
    <name evidence="1" type="ORF">MA20_32945</name>
</gene>